<dbReference type="GO" id="GO:0009055">
    <property type="term" value="F:electron transfer activity"/>
    <property type="evidence" value="ECO:0007669"/>
    <property type="project" value="InterPro"/>
</dbReference>
<dbReference type="PANTHER" id="PTHR11921:SF29">
    <property type="entry name" value="SUCCINATE DEHYDROGENASE [UBIQUINONE] IRON-SULFUR SUBUNIT, MITOCHONDRIAL"/>
    <property type="match status" value="1"/>
</dbReference>
<feature type="non-terminal residue" evidence="2">
    <location>
        <position position="111"/>
    </location>
</feature>
<evidence type="ECO:0000313" key="3">
    <source>
        <dbReference type="Proteomes" id="UP000653271"/>
    </source>
</evidence>
<feature type="domain" description="Succinate dehydogenase/fumarate reductase N-terminal" evidence="1">
    <location>
        <begin position="1"/>
        <end position="51"/>
    </location>
</feature>
<dbReference type="GO" id="GO:0031966">
    <property type="term" value="C:mitochondrial membrane"/>
    <property type="evidence" value="ECO:0007669"/>
    <property type="project" value="TreeGrafter"/>
</dbReference>
<dbReference type="InterPro" id="IPR036010">
    <property type="entry name" value="2Fe-2S_ferredoxin-like_sf"/>
</dbReference>
<dbReference type="Gene3D" id="1.10.1060.10">
    <property type="entry name" value="Alpha-helical ferredoxin"/>
    <property type="match status" value="1"/>
</dbReference>
<dbReference type="InterPro" id="IPR012675">
    <property type="entry name" value="Beta-grasp_dom_sf"/>
</dbReference>
<accession>A0A850WW17</accession>
<dbReference type="InterPro" id="IPR050573">
    <property type="entry name" value="SDH/FRD_Iron-Sulfur"/>
</dbReference>
<organism evidence="2 3">
    <name type="scientific">Piaya cayana</name>
    <name type="common">Common squirrel cuckoo</name>
    <dbReference type="NCBI Taxonomy" id="33601"/>
    <lineage>
        <taxon>Eukaryota</taxon>
        <taxon>Metazoa</taxon>
        <taxon>Chordata</taxon>
        <taxon>Craniata</taxon>
        <taxon>Vertebrata</taxon>
        <taxon>Euteleostomi</taxon>
        <taxon>Archelosauria</taxon>
        <taxon>Archosauria</taxon>
        <taxon>Dinosauria</taxon>
        <taxon>Saurischia</taxon>
        <taxon>Theropoda</taxon>
        <taxon>Coelurosauria</taxon>
        <taxon>Aves</taxon>
        <taxon>Neognathae</taxon>
        <taxon>Neoaves</taxon>
        <taxon>Otidimorphae</taxon>
        <taxon>Cuculiformes</taxon>
        <taxon>Coccyzidae</taxon>
        <taxon>Piaya</taxon>
    </lineage>
</organism>
<dbReference type="AlphaFoldDB" id="A0A850WW17"/>
<comment type="caution">
    <text evidence="2">The sequence shown here is derived from an EMBL/GenBank/DDBJ whole genome shotgun (WGS) entry which is preliminary data.</text>
</comment>
<dbReference type="PROSITE" id="PS00198">
    <property type="entry name" value="4FE4S_FER_1"/>
    <property type="match status" value="1"/>
</dbReference>
<dbReference type="InterPro" id="IPR009051">
    <property type="entry name" value="Helical_ferredxn"/>
</dbReference>
<name>A0A850WW17_PIACA</name>
<evidence type="ECO:0000259" key="1">
    <source>
        <dbReference type="Pfam" id="PF13085"/>
    </source>
</evidence>
<dbReference type="Gene3D" id="3.10.20.30">
    <property type="match status" value="1"/>
</dbReference>
<dbReference type="Proteomes" id="UP000653271">
    <property type="component" value="Unassembled WGS sequence"/>
</dbReference>
<proteinExistence type="predicted"/>
<feature type="non-terminal residue" evidence="2">
    <location>
        <position position="1"/>
    </location>
</feature>
<dbReference type="EMBL" id="WAAB01002349">
    <property type="protein sequence ID" value="NWH70409.1"/>
    <property type="molecule type" value="Genomic_DNA"/>
</dbReference>
<protein>
    <submittedName>
        <fullName evidence="2">SDHB dehydrogenase</fullName>
    </submittedName>
</protein>
<dbReference type="GO" id="GO:0009060">
    <property type="term" value="P:aerobic respiration"/>
    <property type="evidence" value="ECO:0007669"/>
    <property type="project" value="TreeGrafter"/>
</dbReference>
<dbReference type="SUPFAM" id="SSF54292">
    <property type="entry name" value="2Fe-2S ferredoxin-like"/>
    <property type="match status" value="1"/>
</dbReference>
<sequence>GICGSCAMNIAGGNTLACIKRIDPDLNKVTKIYPLPHMYVVKDLVPVSVRFHQPGTKADTILGSVGLRLGWKGQCWEDGLYECILCACCSTSCPSYWWNGDKYLGPAVLMQ</sequence>
<dbReference type="GO" id="GO:0051536">
    <property type="term" value="F:iron-sulfur cluster binding"/>
    <property type="evidence" value="ECO:0007669"/>
    <property type="project" value="InterPro"/>
</dbReference>
<dbReference type="InterPro" id="IPR025192">
    <property type="entry name" value="Succ_DH/fum_Rdtase_N"/>
</dbReference>
<dbReference type="SUPFAM" id="SSF46548">
    <property type="entry name" value="alpha-helical ferredoxin"/>
    <property type="match status" value="1"/>
</dbReference>
<reference evidence="2" key="1">
    <citation type="submission" date="2019-09" db="EMBL/GenBank/DDBJ databases">
        <title>Bird 10,000 Genomes (B10K) Project - Family phase.</title>
        <authorList>
            <person name="Zhang G."/>
        </authorList>
    </citation>
    <scope>NUCLEOTIDE SEQUENCE</scope>
    <source>
        <strain evidence="2">B10K-DU-008-47</strain>
        <tissue evidence="2">Mixed tissue sample</tissue>
    </source>
</reference>
<dbReference type="OrthoDB" id="1696654at2759"/>
<gene>
    <name evidence="2" type="primary">Sdhb</name>
    <name evidence="2" type="ORF">PIACAY_R13566</name>
</gene>
<dbReference type="GO" id="GO:0022904">
    <property type="term" value="P:respiratory electron transport chain"/>
    <property type="evidence" value="ECO:0007669"/>
    <property type="project" value="TreeGrafter"/>
</dbReference>
<evidence type="ECO:0000313" key="2">
    <source>
        <dbReference type="EMBL" id="NWH70409.1"/>
    </source>
</evidence>
<dbReference type="PANTHER" id="PTHR11921">
    <property type="entry name" value="SUCCINATE DEHYDROGENASE IRON-SULFUR PROTEIN"/>
    <property type="match status" value="1"/>
</dbReference>
<dbReference type="Pfam" id="PF13085">
    <property type="entry name" value="Fer2_3"/>
    <property type="match status" value="1"/>
</dbReference>
<dbReference type="InterPro" id="IPR017900">
    <property type="entry name" value="4Fe4S_Fe_S_CS"/>
</dbReference>
<keyword evidence="3" id="KW-1185">Reference proteome</keyword>